<feature type="region of interest" description="Disordered" evidence="1">
    <location>
        <begin position="253"/>
        <end position="294"/>
    </location>
</feature>
<accession>A0AAD6UJ18</accession>
<feature type="region of interest" description="Disordered" evidence="1">
    <location>
        <begin position="84"/>
        <end position="119"/>
    </location>
</feature>
<keyword evidence="2" id="KW-0732">Signal</keyword>
<organism evidence="3 4">
    <name type="scientific">Mycena belliarum</name>
    <dbReference type="NCBI Taxonomy" id="1033014"/>
    <lineage>
        <taxon>Eukaryota</taxon>
        <taxon>Fungi</taxon>
        <taxon>Dikarya</taxon>
        <taxon>Basidiomycota</taxon>
        <taxon>Agaricomycotina</taxon>
        <taxon>Agaricomycetes</taxon>
        <taxon>Agaricomycetidae</taxon>
        <taxon>Agaricales</taxon>
        <taxon>Marasmiineae</taxon>
        <taxon>Mycenaceae</taxon>
        <taxon>Mycena</taxon>
    </lineage>
</organism>
<evidence type="ECO:0000313" key="3">
    <source>
        <dbReference type="EMBL" id="KAJ7104134.1"/>
    </source>
</evidence>
<feature type="signal peptide" evidence="2">
    <location>
        <begin position="1"/>
        <end position="23"/>
    </location>
</feature>
<gene>
    <name evidence="3" type="ORF">B0H15DRAFT_808699</name>
</gene>
<name>A0AAD6UJ18_9AGAR</name>
<dbReference type="AlphaFoldDB" id="A0AAD6UJ18"/>
<keyword evidence="4" id="KW-1185">Reference proteome</keyword>
<dbReference type="Proteomes" id="UP001222325">
    <property type="component" value="Unassembled WGS sequence"/>
</dbReference>
<protein>
    <submittedName>
        <fullName evidence="3">Uncharacterized protein</fullName>
    </submittedName>
</protein>
<comment type="caution">
    <text evidence="3">The sequence shown here is derived from an EMBL/GenBank/DDBJ whole genome shotgun (WGS) entry which is preliminary data.</text>
</comment>
<dbReference type="EMBL" id="JARJCN010000001">
    <property type="protein sequence ID" value="KAJ7104134.1"/>
    <property type="molecule type" value="Genomic_DNA"/>
</dbReference>
<feature type="compositionally biased region" description="Low complexity" evidence="1">
    <location>
        <begin position="261"/>
        <end position="293"/>
    </location>
</feature>
<reference evidence="3" key="1">
    <citation type="submission" date="2023-03" db="EMBL/GenBank/DDBJ databases">
        <title>Massive genome expansion in bonnet fungi (Mycena s.s.) driven by repeated elements and novel gene families across ecological guilds.</title>
        <authorList>
            <consortium name="Lawrence Berkeley National Laboratory"/>
            <person name="Harder C.B."/>
            <person name="Miyauchi S."/>
            <person name="Viragh M."/>
            <person name="Kuo A."/>
            <person name="Thoen E."/>
            <person name="Andreopoulos B."/>
            <person name="Lu D."/>
            <person name="Skrede I."/>
            <person name="Drula E."/>
            <person name="Henrissat B."/>
            <person name="Morin E."/>
            <person name="Kohler A."/>
            <person name="Barry K."/>
            <person name="LaButti K."/>
            <person name="Morin E."/>
            <person name="Salamov A."/>
            <person name="Lipzen A."/>
            <person name="Mereny Z."/>
            <person name="Hegedus B."/>
            <person name="Baldrian P."/>
            <person name="Stursova M."/>
            <person name="Weitz H."/>
            <person name="Taylor A."/>
            <person name="Grigoriev I.V."/>
            <person name="Nagy L.G."/>
            <person name="Martin F."/>
            <person name="Kauserud H."/>
        </authorList>
    </citation>
    <scope>NUCLEOTIDE SEQUENCE</scope>
    <source>
        <strain evidence="3">CBHHK173m</strain>
    </source>
</reference>
<proteinExistence type="predicted"/>
<sequence>MLSKLQIVLFALAVLSVPETVLGRPAGSPERPNRVVVRVVAKPSASTCSSCAAIRTVTVSGSLTATPASTAVTVYAGYATRSASPSAASSGSTPSSPTSAAPSATADTGRAAAGSASSPSAIGNFGSCSVPEIEFGTGFDGQPQFAFQPVNRTSYNFGPNPSIGGLCASICDAVAGPCGADATAQATCDRAHTAAGAAPPGQGVGADIFNAFFGITTNFAAVPVVDSQAPPSATRAPVLVTATLGRVQTTIAATSTDAAVTESETTPPSTSSPSQPTTSTASPPPSNTGSAGNLQVFTGKLGGVAAPQVVVSGSKFRVDGSNALFNAKADALTRACDTQQNTCSDAANASGNKNGFTVGACNEQKTACKAANGT</sequence>
<evidence type="ECO:0000256" key="2">
    <source>
        <dbReference type="SAM" id="SignalP"/>
    </source>
</evidence>
<evidence type="ECO:0000313" key="4">
    <source>
        <dbReference type="Proteomes" id="UP001222325"/>
    </source>
</evidence>
<evidence type="ECO:0000256" key="1">
    <source>
        <dbReference type="SAM" id="MobiDB-lite"/>
    </source>
</evidence>
<feature type="chain" id="PRO_5042197065" evidence="2">
    <location>
        <begin position="24"/>
        <end position="374"/>
    </location>
</feature>